<keyword evidence="1" id="KW-0805">Transcription regulation</keyword>
<evidence type="ECO:0000313" key="5">
    <source>
        <dbReference type="Proteomes" id="UP000610760"/>
    </source>
</evidence>
<evidence type="ECO:0000259" key="3">
    <source>
        <dbReference type="PROSITE" id="PS51000"/>
    </source>
</evidence>
<dbReference type="InterPro" id="IPR001034">
    <property type="entry name" value="DeoR_HTH"/>
</dbReference>
<dbReference type="SUPFAM" id="SSF46785">
    <property type="entry name" value="Winged helix' DNA-binding domain"/>
    <property type="match status" value="1"/>
</dbReference>
<accession>A0A926E2L1</accession>
<feature type="domain" description="HTH deoR-type" evidence="3">
    <location>
        <begin position="2"/>
        <end position="60"/>
    </location>
</feature>
<evidence type="ECO:0000256" key="2">
    <source>
        <dbReference type="ARBA" id="ARBA00023163"/>
    </source>
</evidence>
<dbReference type="AlphaFoldDB" id="A0A926E2L1"/>
<organism evidence="4 5">
    <name type="scientific">Fumia xinanensis</name>
    <dbReference type="NCBI Taxonomy" id="2763659"/>
    <lineage>
        <taxon>Bacteria</taxon>
        <taxon>Bacillati</taxon>
        <taxon>Bacillota</taxon>
        <taxon>Clostridia</taxon>
        <taxon>Eubacteriales</taxon>
        <taxon>Oscillospiraceae</taxon>
        <taxon>Fumia</taxon>
    </lineage>
</organism>
<dbReference type="Gene3D" id="1.10.10.10">
    <property type="entry name" value="Winged helix-like DNA-binding domain superfamily/Winged helix DNA-binding domain"/>
    <property type="match status" value="1"/>
</dbReference>
<protein>
    <submittedName>
        <fullName evidence="4">HTH domain-containing protein</fullName>
    </submittedName>
</protein>
<name>A0A926E2L1_9FIRM</name>
<keyword evidence="5" id="KW-1185">Reference proteome</keyword>
<keyword evidence="2" id="KW-0804">Transcription</keyword>
<gene>
    <name evidence="4" type="ORF">H8710_07390</name>
</gene>
<dbReference type="PROSITE" id="PS51000">
    <property type="entry name" value="HTH_DEOR_2"/>
    <property type="match status" value="1"/>
</dbReference>
<sequence>MQMKRLFQIVYYLLENGKSSAPELANKFEVSTRTIYRDLDSISAAGIPIYATQGKGGGISLEESLPFLIWAVTASIYLAL</sequence>
<comment type="caution">
    <text evidence="4">The sequence shown here is derived from an EMBL/GenBank/DDBJ whole genome shotgun (WGS) entry which is preliminary data.</text>
</comment>
<proteinExistence type="predicted"/>
<dbReference type="GO" id="GO:0003700">
    <property type="term" value="F:DNA-binding transcription factor activity"/>
    <property type="evidence" value="ECO:0007669"/>
    <property type="project" value="InterPro"/>
</dbReference>
<dbReference type="InterPro" id="IPR036390">
    <property type="entry name" value="WH_DNA-bd_sf"/>
</dbReference>
<dbReference type="Pfam" id="PF08279">
    <property type="entry name" value="HTH_11"/>
    <property type="match status" value="1"/>
</dbReference>
<evidence type="ECO:0000256" key="1">
    <source>
        <dbReference type="ARBA" id="ARBA00023015"/>
    </source>
</evidence>
<dbReference type="Proteomes" id="UP000610760">
    <property type="component" value="Unassembled WGS sequence"/>
</dbReference>
<reference evidence="4" key="1">
    <citation type="submission" date="2020-08" db="EMBL/GenBank/DDBJ databases">
        <title>Genome public.</title>
        <authorList>
            <person name="Liu C."/>
            <person name="Sun Q."/>
        </authorList>
    </citation>
    <scope>NUCLEOTIDE SEQUENCE</scope>
    <source>
        <strain evidence="4">NSJ-33</strain>
    </source>
</reference>
<dbReference type="InterPro" id="IPR036388">
    <property type="entry name" value="WH-like_DNA-bd_sf"/>
</dbReference>
<evidence type="ECO:0000313" key="4">
    <source>
        <dbReference type="EMBL" id="MBC8559887.1"/>
    </source>
</evidence>
<dbReference type="InterPro" id="IPR013196">
    <property type="entry name" value="HTH_11"/>
</dbReference>
<dbReference type="EMBL" id="JACRSV010000002">
    <property type="protein sequence ID" value="MBC8559887.1"/>
    <property type="molecule type" value="Genomic_DNA"/>
</dbReference>